<keyword evidence="3" id="KW-1185">Reference proteome</keyword>
<sequence>MYRFRFCVAGCGPVHAAVNPSTSPVQLGSSTLNLDVPRAQLATPSSSRWSSEMGRTSSNAQFSSHPPPVPHNQENPQYSRTLNPSESFAAIPWGRAEGTAAKPWSRYLPQQQLFLIFPNQPVLAEGSAANPPVENKQVTLPGYSPQTLPSSKYS</sequence>
<proteinExistence type="predicted"/>
<feature type="compositionally biased region" description="Polar residues" evidence="1">
    <location>
        <begin position="72"/>
        <end position="84"/>
    </location>
</feature>
<name>A0A9P4NDW3_9PEZI</name>
<dbReference type="AlphaFoldDB" id="A0A9P4NDW3"/>
<feature type="region of interest" description="Disordered" evidence="1">
    <location>
        <begin position="124"/>
        <end position="154"/>
    </location>
</feature>
<accession>A0A9P4NDW3</accession>
<reference evidence="2" key="1">
    <citation type="journal article" date="2020" name="Stud. Mycol.">
        <title>101 Dothideomycetes genomes: a test case for predicting lifestyles and emergence of pathogens.</title>
        <authorList>
            <person name="Haridas S."/>
            <person name="Albert R."/>
            <person name="Binder M."/>
            <person name="Bloem J."/>
            <person name="Labutti K."/>
            <person name="Salamov A."/>
            <person name="Andreopoulos B."/>
            <person name="Baker S."/>
            <person name="Barry K."/>
            <person name="Bills G."/>
            <person name="Bluhm B."/>
            <person name="Cannon C."/>
            <person name="Castanera R."/>
            <person name="Culley D."/>
            <person name="Daum C."/>
            <person name="Ezra D."/>
            <person name="Gonzalez J."/>
            <person name="Henrissat B."/>
            <person name="Kuo A."/>
            <person name="Liang C."/>
            <person name="Lipzen A."/>
            <person name="Lutzoni F."/>
            <person name="Magnuson J."/>
            <person name="Mondo S."/>
            <person name="Nolan M."/>
            <person name="Ohm R."/>
            <person name="Pangilinan J."/>
            <person name="Park H.-J."/>
            <person name="Ramirez L."/>
            <person name="Alfaro M."/>
            <person name="Sun H."/>
            <person name="Tritt A."/>
            <person name="Yoshinaga Y."/>
            <person name="Zwiers L.-H."/>
            <person name="Turgeon B."/>
            <person name="Goodwin S."/>
            <person name="Spatafora J."/>
            <person name="Crous P."/>
            <person name="Grigoriev I."/>
        </authorList>
    </citation>
    <scope>NUCLEOTIDE SEQUENCE</scope>
    <source>
        <strain evidence="2">CBS 130266</strain>
    </source>
</reference>
<comment type="caution">
    <text evidence="2">The sequence shown here is derived from an EMBL/GenBank/DDBJ whole genome shotgun (WGS) entry which is preliminary data.</text>
</comment>
<evidence type="ECO:0000313" key="3">
    <source>
        <dbReference type="Proteomes" id="UP000800235"/>
    </source>
</evidence>
<protein>
    <submittedName>
        <fullName evidence="2">Uncharacterized protein</fullName>
    </submittedName>
</protein>
<gene>
    <name evidence="2" type="ORF">EJ08DRAFT_107036</name>
</gene>
<feature type="compositionally biased region" description="Polar residues" evidence="1">
    <location>
        <begin position="144"/>
        <end position="154"/>
    </location>
</feature>
<feature type="region of interest" description="Disordered" evidence="1">
    <location>
        <begin position="43"/>
        <end position="84"/>
    </location>
</feature>
<dbReference type="Proteomes" id="UP000800235">
    <property type="component" value="Unassembled WGS sequence"/>
</dbReference>
<evidence type="ECO:0000313" key="2">
    <source>
        <dbReference type="EMBL" id="KAF2416396.1"/>
    </source>
</evidence>
<dbReference type="EMBL" id="MU007161">
    <property type="protein sequence ID" value="KAF2416396.1"/>
    <property type="molecule type" value="Genomic_DNA"/>
</dbReference>
<feature type="compositionally biased region" description="Polar residues" evidence="1">
    <location>
        <begin position="43"/>
        <end position="64"/>
    </location>
</feature>
<evidence type="ECO:0000256" key="1">
    <source>
        <dbReference type="SAM" id="MobiDB-lite"/>
    </source>
</evidence>
<organism evidence="2 3">
    <name type="scientific">Tothia fuscella</name>
    <dbReference type="NCBI Taxonomy" id="1048955"/>
    <lineage>
        <taxon>Eukaryota</taxon>
        <taxon>Fungi</taxon>
        <taxon>Dikarya</taxon>
        <taxon>Ascomycota</taxon>
        <taxon>Pezizomycotina</taxon>
        <taxon>Dothideomycetes</taxon>
        <taxon>Pleosporomycetidae</taxon>
        <taxon>Venturiales</taxon>
        <taxon>Cylindrosympodiaceae</taxon>
        <taxon>Tothia</taxon>
    </lineage>
</organism>